<evidence type="ECO:0000313" key="4">
    <source>
        <dbReference type="EMBL" id="RZB72952.1"/>
    </source>
</evidence>
<evidence type="ECO:0000256" key="1">
    <source>
        <dbReference type="ARBA" id="ARBA00008431"/>
    </source>
</evidence>
<keyword evidence="3" id="KW-0687">Ribonucleoprotein</keyword>
<evidence type="ECO:0000313" key="5">
    <source>
        <dbReference type="Proteomes" id="UP000289340"/>
    </source>
</evidence>
<comment type="similarity">
    <text evidence="1">Belongs to the eukaryotic ribosomal protein eL32 family.</text>
</comment>
<dbReference type="SMART" id="SM01393">
    <property type="entry name" value="Ribosomal_L32e"/>
    <property type="match status" value="1"/>
</dbReference>
<dbReference type="GO" id="GO:0006412">
    <property type="term" value="P:translation"/>
    <property type="evidence" value="ECO:0007669"/>
    <property type="project" value="InterPro"/>
</dbReference>
<reference evidence="4 5" key="1">
    <citation type="submission" date="2018-09" db="EMBL/GenBank/DDBJ databases">
        <title>A high-quality reference genome of wild soybean provides a powerful tool to mine soybean genomes.</title>
        <authorList>
            <person name="Xie M."/>
            <person name="Chung C.Y.L."/>
            <person name="Li M.-W."/>
            <person name="Wong F.-L."/>
            <person name="Chan T.-F."/>
            <person name="Lam H.-M."/>
        </authorList>
    </citation>
    <scope>NUCLEOTIDE SEQUENCE [LARGE SCALE GENOMIC DNA]</scope>
    <source>
        <strain evidence="5">cv. W05</strain>
        <tissue evidence="4">Hypocotyl of etiolated seedlings</tissue>
    </source>
</reference>
<dbReference type="PANTHER" id="PTHR23413:SF21">
    <property type="entry name" value="LARGE RIBOSOMAL SUBUNIT PROTEIN EL32Y-RELATED"/>
    <property type="match status" value="1"/>
</dbReference>
<accession>A0A445HHI1</accession>
<dbReference type="CDD" id="cd00513">
    <property type="entry name" value="Ribosomal_L32_L32e"/>
    <property type="match status" value="1"/>
</dbReference>
<dbReference type="Proteomes" id="UP000289340">
    <property type="component" value="Chromosome 13"/>
</dbReference>
<dbReference type="InterPro" id="IPR001515">
    <property type="entry name" value="Ribosomal_eL32"/>
</dbReference>
<evidence type="ECO:0000256" key="2">
    <source>
        <dbReference type="ARBA" id="ARBA00022980"/>
    </source>
</evidence>
<dbReference type="GO" id="GO:0003735">
    <property type="term" value="F:structural constituent of ribosome"/>
    <property type="evidence" value="ECO:0007669"/>
    <property type="project" value="InterPro"/>
</dbReference>
<sequence length="240" mass="27404">GHQSWSHSSDCWVCVGVLEGDCDMLVSVDGVSVLGGDGDMLVDGVDAWLGCGGWLRDGYGWCQWNLFLLEEYFQNTVERHPDAAALIYTATLFRFTSQSLPQATLKKMAVPLLSKKIVKKRVKKFKRPQSDRKISVKTNWRRPKGIDSRVRRKFKGCTLMPNIGYGSDKKTRHYLPNGFKKFVVHNVKDLELLMMHNRTYCAEIAHNISTRKRKDIVERAAQLDVVVTNKTARLRSQEDE</sequence>
<name>A0A445HHI1_GLYSO</name>
<dbReference type="PANTHER" id="PTHR23413">
    <property type="entry name" value="60S RIBOSOMAL PROTEIN L32 AND DNA-DIRECTED RNA POLYMERASE II, SUBUNIT N"/>
    <property type="match status" value="1"/>
</dbReference>
<evidence type="ECO:0000256" key="3">
    <source>
        <dbReference type="ARBA" id="ARBA00023274"/>
    </source>
</evidence>
<keyword evidence="2 4" id="KW-0689">Ribosomal protein</keyword>
<feature type="non-terminal residue" evidence="4">
    <location>
        <position position="1"/>
    </location>
</feature>
<proteinExistence type="inferred from homology"/>
<keyword evidence="5" id="KW-1185">Reference proteome</keyword>
<gene>
    <name evidence="4" type="ORF">D0Y65_036940</name>
</gene>
<dbReference type="Pfam" id="PF01655">
    <property type="entry name" value="Ribosomal_L32e"/>
    <property type="match status" value="1"/>
</dbReference>
<dbReference type="SUPFAM" id="SSF52042">
    <property type="entry name" value="Ribosomal protein L32e"/>
    <property type="match status" value="1"/>
</dbReference>
<dbReference type="AlphaFoldDB" id="A0A445HHI1"/>
<dbReference type="GO" id="GO:0022625">
    <property type="term" value="C:cytosolic large ribosomal subunit"/>
    <property type="evidence" value="ECO:0007669"/>
    <property type="project" value="TreeGrafter"/>
</dbReference>
<comment type="caution">
    <text evidence="4">The sequence shown here is derived from an EMBL/GenBank/DDBJ whole genome shotgun (WGS) entry which is preliminary data.</text>
</comment>
<dbReference type="EMBL" id="QZWG01000013">
    <property type="protein sequence ID" value="RZB72952.1"/>
    <property type="molecule type" value="Genomic_DNA"/>
</dbReference>
<organism evidence="4 5">
    <name type="scientific">Glycine soja</name>
    <name type="common">Wild soybean</name>
    <dbReference type="NCBI Taxonomy" id="3848"/>
    <lineage>
        <taxon>Eukaryota</taxon>
        <taxon>Viridiplantae</taxon>
        <taxon>Streptophyta</taxon>
        <taxon>Embryophyta</taxon>
        <taxon>Tracheophyta</taxon>
        <taxon>Spermatophyta</taxon>
        <taxon>Magnoliopsida</taxon>
        <taxon>eudicotyledons</taxon>
        <taxon>Gunneridae</taxon>
        <taxon>Pentapetalae</taxon>
        <taxon>rosids</taxon>
        <taxon>fabids</taxon>
        <taxon>Fabales</taxon>
        <taxon>Fabaceae</taxon>
        <taxon>Papilionoideae</taxon>
        <taxon>50 kb inversion clade</taxon>
        <taxon>NPAAA clade</taxon>
        <taxon>indigoferoid/millettioid clade</taxon>
        <taxon>Phaseoleae</taxon>
        <taxon>Glycine</taxon>
        <taxon>Glycine subgen. Soja</taxon>
    </lineage>
</organism>
<dbReference type="InterPro" id="IPR036351">
    <property type="entry name" value="Ribosomal_eL32_sf"/>
</dbReference>
<protein>
    <submittedName>
        <fullName evidence="4">60S ribosomal protein L32-1</fullName>
    </submittedName>
</protein>